<dbReference type="GO" id="GO:0005737">
    <property type="term" value="C:cytoplasm"/>
    <property type="evidence" value="ECO:0007669"/>
    <property type="project" value="TreeGrafter"/>
</dbReference>
<dbReference type="PANTHER" id="PTHR13886">
    <property type="entry name" value="JNK/SAPK-ASSOCIATED PROTEIN"/>
    <property type="match status" value="1"/>
</dbReference>
<dbReference type="GO" id="GO:0030159">
    <property type="term" value="F:signaling receptor complex adaptor activity"/>
    <property type="evidence" value="ECO:0007669"/>
    <property type="project" value="TreeGrafter"/>
</dbReference>
<dbReference type="InterPro" id="IPR039911">
    <property type="entry name" value="JIP3/JIP4"/>
</dbReference>
<reference evidence="2 3" key="1">
    <citation type="submission" date="2015-09" db="EMBL/GenBank/DDBJ databases">
        <title>Draft genome of the parasitic nematode Teladorsagia circumcincta isolate WARC Sus (inbred).</title>
        <authorList>
            <person name="Mitreva M."/>
        </authorList>
    </citation>
    <scope>NUCLEOTIDE SEQUENCE [LARGE SCALE GENOMIC DNA]</scope>
    <source>
        <strain evidence="2 3">S</strain>
    </source>
</reference>
<dbReference type="GO" id="GO:0008432">
    <property type="term" value="F:JUN kinase binding"/>
    <property type="evidence" value="ECO:0007669"/>
    <property type="project" value="TreeGrafter"/>
</dbReference>
<dbReference type="GO" id="GO:0016192">
    <property type="term" value="P:vesicle-mediated transport"/>
    <property type="evidence" value="ECO:0007669"/>
    <property type="project" value="TreeGrafter"/>
</dbReference>
<sequence length="177" mass="19171">MWVGSSNQGKSHVAVLDANNPNNVVETFRACESHLLCIRGVPGVSEDDPSLDEAGAKAFLCGGGKVKDVPDGIEFSELGACEWVELRKMEDSEDGVPTYCSNDMRPSPKRTRDFSVSDTEAVTGSAEDNVEPQRPSGSRVGRAALPSHVREAMNKYDENVTDIPTGWPTVWMGSQNQ</sequence>
<evidence type="ECO:0000313" key="3">
    <source>
        <dbReference type="Proteomes" id="UP000230423"/>
    </source>
</evidence>
<feature type="region of interest" description="Disordered" evidence="1">
    <location>
        <begin position="92"/>
        <end position="144"/>
    </location>
</feature>
<keyword evidence="3" id="KW-1185">Reference proteome</keyword>
<dbReference type="Proteomes" id="UP000230423">
    <property type="component" value="Unassembled WGS sequence"/>
</dbReference>
<dbReference type="AlphaFoldDB" id="A0A2G9UNE0"/>
<name>A0A2G9UNE0_TELCI</name>
<dbReference type="GO" id="GO:0019894">
    <property type="term" value="F:kinesin binding"/>
    <property type="evidence" value="ECO:0007669"/>
    <property type="project" value="TreeGrafter"/>
</dbReference>
<protein>
    <submittedName>
        <fullName evidence="2">Uncharacterized protein</fullName>
    </submittedName>
</protein>
<organism evidence="2 3">
    <name type="scientific">Teladorsagia circumcincta</name>
    <name type="common">Brown stomach worm</name>
    <name type="synonym">Ostertagia circumcincta</name>
    <dbReference type="NCBI Taxonomy" id="45464"/>
    <lineage>
        <taxon>Eukaryota</taxon>
        <taxon>Metazoa</taxon>
        <taxon>Ecdysozoa</taxon>
        <taxon>Nematoda</taxon>
        <taxon>Chromadorea</taxon>
        <taxon>Rhabditida</taxon>
        <taxon>Rhabditina</taxon>
        <taxon>Rhabditomorpha</taxon>
        <taxon>Strongyloidea</taxon>
        <taxon>Trichostrongylidae</taxon>
        <taxon>Teladorsagia</taxon>
    </lineage>
</organism>
<dbReference type="EMBL" id="KZ345844">
    <property type="protein sequence ID" value="PIO71791.1"/>
    <property type="molecule type" value="Genomic_DNA"/>
</dbReference>
<dbReference type="GO" id="GO:0005078">
    <property type="term" value="F:MAP-kinase scaffold activity"/>
    <property type="evidence" value="ECO:0007669"/>
    <property type="project" value="InterPro"/>
</dbReference>
<evidence type="ECO:0000256" key="1">
    <source>
        <dbReference type="SAM" id="MobiDB-lite"/>
    </source>
</evidence>
<evidence type="ECO:0000313" key="2">
    <source>
        <dbReference type="EMBL" id="PIO71791.1"/>
    </source>
</evidence>
<dbReference type="PANTHER" id="PTHR13886:SF4">
    <property type="entry name" value="JNK-INTERACTING PROTEIN 3"/>
    <property type="match status" value="1"/>
</dbReference>
<gene>
    <name evidence="2" type="ORF">TELCIR_06305</name>
</gene>
<proteinExistence type="predicted"/>
<accession>A0A2G9UNE0</accession>
<dbReference type="OrthoDB" id="10256043at2759"/>